<dbReference type="SUPFAM" id="SSF52402">
    <property type="entry name" value="Adenine nucleotide alpha hydrolases-like"/>
    <property type="match status" value="2"/>
</dbReference>
<feature type="domain" description="UspA" evidence="2">
    <location>
        <begin position="2"/>
        <end position="139"/>
    </location>
</feature>
<reference evidence="3 4" key="1">
    <citation type="submission" date="2013-04" db="EMBL/GenBank/DDBJ databases">
        <title>The Genome Sequence of Sutterella wadsworthensis HGA0223.</title>
        <authorList>
            <consortium name="The Broad Institute Genomics Platform"/>
            <person name="Earl A."/>
            <person name="Ward D."/>
            <person name="Feldgarden M."/>
            <person name="Gevers D."/>
            <person name="Schmidt T.M."/>
            <person name="Dover J."/>
            <person name="Dai D."/>
            <person name="Walker B."/>
            <person name="Young S."/>
            <person name="Zeng Q."/>
            <person name="Gargeya S."/>
            <person name="Fitzgerald M."/>
            <person name="Haas B."/>
            <person name="Abouelleil A."/>
            <person name="Allen A.W."/>
            <person name="Alvarado L."/>
            <person name="Arachchi H.M."/>
            <person name="Berlin A.M."/>
            <person name="Chapman S.B."/>
            <person name="Gainer-Dewar J."/>
            <person name="Goldberg J."/>
            <person name="Griggs A."/>
            <person name="Gujja S."/>
            <person name="Hansen M."/>
            <person name="Howarth C."/>
            <person name="Imamovic A."/>
            <person name="Ireland A."/>
            <person name="Larimer J."/>
            <person name="McCowan C."/>
            <person name="Murphy C."/>
            <person name="Pearson M."/>
            <person name="Poon T.W."/>
            <person name="Priest M."/>
            <person name="Roberts A."/>
            <person name="Saif S."/>
            <person name="Shea T."/>
            <person name="Sisk P."/>
            <person name="Sykes S."/>
            <person name="Wortman J."/>
            <person name="Nusbaum C."/>
            <person name="Birren B."/>
        </authorList>
    </citation>
    <scope>NUCLEOTIDE SEQUENCE [LARGE SCALE GENOMIC DNA]</scope>
    <source>
        <strain evidence="3 4">HGA0223</strain>
    </source>
</reference>
<evidence type="ECO:0000313" key="3">
    <source>
        <dbReference type="EMBL" id="EPE00141.1"/>
    </source>
</evidence>
<proteinExistence type="inferred from homology"/>
<dbReference type="CDD" id="cd00293">
    <property type="entry name" value="USP-like"/>
    <property type="match status" value="1"/>
</dbReference>
<accession>S3BL72</accession>
<dbReference type="Pfam" id="PF00582">
    <property type="entry name" value="Usp"/>
    <property type="match status" value="2"/>
</dbReference>
<evidence type="ECO:0000313" key="4">
    <source>
        <dbReference type="Proteomes" id="UP000014400"/>
    </source>
</evidence>
<dbReference type="RefSeq" id="WP_016474195.1">
    <property type="nucleotide sequence ID" value="NZ_KE150480.1"/>
</dbReference>
<feature type="domain" description="UspA" evidence="2">
    <location>
        <begin position="150"/>
        <end position="295"/>
    </location>
</feature>
<evidence type="ECO:0000259" key="2">
    <source>
        <dbReference type="Pfam" id="PF00582"/>
    </source>
</evidence>
<dbReference type="Gene3D" id="3.40.50.12370">
    <property type="match status" value="1"/>
</dbReference>
<gene>
    <name evidence="3" type="ORF">HMPREF1476_00870</name>
</gene>
<dbReference type="HOGENOM" id="CLU_822261_0_0_4"/>
<dbReference type="PANTHER" id="PTHR31964">
    <property type="entry name" value="ADENINE NUCLEOTIDE ALPHA HYDROLASES-LIKE SUPERFAMILY PROTEIN"/>
    <property type="match status" value="1"/>
</dbReference>
<comment type="similarity">
    <text evidence="1">Belongs to the universal stress protein A family.</text>
</comment>
<evidence type="ECO:0000256" key="1">
    <source>
        <dbReference type="ARBA" id="ARBA00008791"/>
    </source>
</evidence>
<organism evidence="3 4">
    <name type="scientific">Sutterella wadsworthensis HGA0223</name>
    <dbReference type="NCBI Taxonomy" id="1203554"/>
    <lineage>
        <taxon>Bacteria</taxon>
        <taxon>Pseudomonadati</taxon>
        <taxon>Pseudomonadota</taxon>
        <taxon>Betaproteobacteria</taxon>
        <taxon>Burkholderiales</taxon>
        <taxon>Sutterellaceae</taxon>
        <taxon>Sutterella</taxon>
    </lineage>
</organism>
<dbReference type="PRINTS" id="PR01438">
    <property type="entry name" value="UNVRSLSTRESS"/>
</dbReference>
<keyword evidence="4" id="KW-1185">Reference proteome</keyword>
<dbReference type="InterPro" id="IPR006016">
    <property type="entry name" value="UspA"/>
</dbReference>
<sequence>MRILVPVDESLHSRRVIEFISHRETLLGTTPEIELVNVQYSVPETIIHLFGMEAVKQYYLEAGKKVFDELGPETLRRRGVTERVLYGDIGKTLAEEAEVFKADLIVMGTRGLNPVKGLLLGSVSNDLLARTKVPMLLLRDKTPPLMDKLRVGIFVDGSDYGAAAADFVLRNRELFGAKSEFTVVHASAPIPDPVAPNPVSPHMPTLTRQEREAEQRRVFADAVKPVIEPFETAGLAVKAELVVGDADHALADYANKNLDIVVMGSHGYGNFKAAVLGSTAMHVAALTEAPILVIRKD</sequence>
<dbReference type="STRING" id="1203554.HMPREF1476_00870"/>
<dbReference type="CDD" id="cd23659">
    <property type="entry name" value="USP_At3g01520-like"/>
    <property type="match status" value="1"/>
</dbReference>
<dbReference type="AlphaFoldDB" id="S3BL72"/>
<dbReference type="EMBL" id="ATCF01000012">
    <property type="protein sequence ID" value="EPE00141.1"/>
    <property type="molecule type" value="Genomic_DNA"/>
</dbReference>
<name>S3BL72_9BURK</name>
<comment type="caution">
    <text evidence="3">The sequence shown here is derived from an EMBL/GenBank/DDBJ whole genome shotgun (WGS) entry which is preliminary data.</text>
</comment>
<dbReference type="Proteomes" id="UP000014400">
    <property type="component" value="Unassembled WGS sequence"/>
</dbReference>
<dbReference type="InterPro" id="IPR006015">
    <property type="entry name" value="Universal_stress_UspA"/>
</dbReference>
<dbReference type="PATRIC" id="fig|1203554.3.peg.885"/>
<dbReference type="PANTHER" id="PTHR31964:SF113">
    <property type="entry name" value="USPA DOMAIN-CONTAINING PROTEIN"/>
    <property type="match status" value="1"/>
</dbReference>
<dbReference type="eggNOG" id="COG0589">
    <property type="taxonomic scope" value="Bacteria"/>
</dbReference>
<protein>
    <recommendedName>
        <fullName evidence="2">UspA domain-containing protein</fullName>
    </recommendedName>
</protein>